<evidence type="ECO:0000313" key="2">
    <source>
        <dbReference type="EMBL" id="SFS41915.1"/>
    </source>
</evidence>
<sequence>MSIESPQPTETESIEKRALNEMLETRASQRNVLRGIGATGTAAAIANESAAIESAAIVQEQNRTIQFGEWTELIGWGFEDGTMQIAITTERPVDVVVVDSVAGFGEEGAVRPPTSQTSLESGTHVVTMPVETFRGAHSVTVNIDGASVRLSSKMEEEEPDDPLQYFGGISGLFWGIGMTTGLAGAAAAYVVYREDSGVVKA</sequence>
<protein>
    <submittedName>
        <fullName evidence="2">Uncharacterized protein</fullName>
    </submittedName>
</protein>
<dbReference type="Proteomes" id="UP000199199">
    <property type="component" value="Unassembled WGS sequence"/>
</dbReference>
<dbReference type="InterPro" id="IPR058376">
    <property type="entry name" value="DUF8063"/>
</dbReference>
<evidence type="ECO:0000313" key="3">
    <source>
        <dbReference type="Proteomes" id="UP000199199"/>
    </source>
</evidence>
<reference evidence="3" key="1">
    <citation type="submission" date="2016-10" db="EMBL/GenBank/DDBJ databases">
        <authorList>
            <person name="Varghese N."/>
            <person name="Submissions S."/>
        </authorList>
    </citation>
    <scope>NUCLEOTIDE SEQUENCE [LARGE SCALE GENOMIC DNA]</scope>
    <source>
        <strain evidence="3">DSM 22427</strain>
    </source>
</reference>
<dbReference type="AlphaFoldDB" id="A0A1I6PPD5"/>
<dbReference type="OrthoDB" id="269681at2157"/>
<gene>
    <name evidence="2" type="ORF">SAMN04488556_0692</name>
</gene>
<keyword evidence="1" id="KW-1133">Transmembrane helix</keyword>
<dbReference type="EMBL" id="FOZS01000001">
    <property type="protein sequence ID" value="SFS41915.1"/>
    <property type="molecule type" value="Genomic_DNA"/>
</dbReference>
<dbReference type="RefSeq" id="WP_139231128.1">
    <property type="nucleotide sequence ID" value="NZ_FOZS01000001.1"/>
</dbReference>
<keyword evidence="1" id="KW-0472">Membrane</keyword>
<dbReference type="Pfam" id="PF26259">
    <property type="entry name" value="DUF8063"/>
    <property type="match status" value="1"/>
</dbReference>
<name>A0A1I6PPD5_9EURY</name>
<accession>A0A1I6PPD5</accession>
<evidence type="ECO:0000256" key="1">
    <source>
        <dbReference type="SAM" id="Phobius"/>
    </source>
</evidence>
<feature type="transmembrane region" description="Helical" evidence="1">
    <location>
        <begin position="172"/>
        <end position="192"/>
    </location>
</feature>
<organism evidence="2 3">
    <name type="scientific">Halostagnicola kamekurae</name>
    <dbReference type="NCBI Taxonomy" id="619731"/>
    <lineage>
        <taxon>Archaea</taxon>
        <taxon>Methanobacteriati</taxon>
        <taxon>Methanobacteriota</taxon>
        <taxon>Stenosarchaea group</taxon>
        <taxon>Halobacteria</taxon>
        <taxon>Halobacteriales</taxon>
        <taxon>Natrialbaceae</taxon>
        <taxon>Halostagnicola</taxon>
    </lineage>
</organism>
<proteinExistence type="predicted"/>
<keyword evidence="3" id="KW-1185">Reference proteome</keyword>
<keyword evidence="1" id="KW-0812">Transmembrane</keyword>